<dbReference type="Proteomes" id="UP000614609">
    <property type="component" value="Unassembled WGS sequence"/>
</dbReference>
<dbReference type="Proteomes" id="UP000765891">
    <property type="component" value="Unassembled WGS sequence"/>
</dbReference>
<protein>
    <recommendedName>
        <fullName evidence="2">histidine kinase</fullName>
        <ecNumber evidence="2">2.7.13.3</ecNumber>
    </recommendedName>
</protein>
<dbReference type="InterPro" id="IPR004358">
    <property type="entry name" value="Sig_transdc_His_kin-like_C"/>
</dbReference>
<name>A0A830G5Q0_9EURY</name>
<dbReference type="SMART" id="SM00091">
    <property type="entry name" value="PAS"/>
    <property type="match status" value="1"/>
</dbReference>
<dbReference type="InterPro" id="IPR036890">
    <property type="entry name" value="HATPase_C_sf"/>
</dbReference>
<dbReference type="GO" id="GO:0004673">
    <property type="term" value="F:protein histidine kinase activity"/>
    <property type="evidence" value="ECO:0007669"/>
    <property type="project" value="UniProtKB-EC"/>
</dbReference>
<evidence type="ECO:0000259" key="8">
    <source>
        <dbReference type="PROSITE" id="PS50109"/>
    </source>
</evidence>
<dbReference type="InterPro" id="IPR000014">
    <property type="entry name" value="PAS"/>
</dbReference>
<dbReference type="SUPFAM" id="SSF55785">
    <property type="entry name" value="PYP-like sensor domain (PAS domain)"/>
    <property type="match status" value="1"/>
</dbReference>
<evidence type="ECO:0000256" key="6">
    <source>
        <dbReference type="ARBA" id="ARBA00022840"/>
    </source>
</evidence>
<keyword evidence="3" id="KW-0808">Transferase</keyword>
<dbReference type="CDD" id="cd00130">
    <property type="entry name" value="PAS"/>
    <property type="match status" value="1"/>
</dbReference>
<dbReference type="GO" id="GO:0005524">
    <property type="term" value="F:ATP binding"/>
    <property type="evidence" value="ECO:0007669"/>
    <property type="project" value="UniProtKB-KW"/>
</dbReference>
<dbReference type="SUPFAM" id="SSF55874">
    <property type="entry name" value="ATPase domain of HSP90 chaperone/DNA topoisomerase II/histidine kinase"/>
    <property type="match status" value="1"/>
</dbReference>
<sequence>MTSVERVGLIALTVGAPCVAVLLDAAVARYAWRRRATAGSLSLAALAAASGWWALAYVAQLLATAPAAEMAFARAEWMGILAVPVAWLCFALAYTGRDRHLTTRGVAVVAALPALLVVGVWTNDAHHLMWTASVYAPVYGGFDAVAHVWGVGAWVAFGYNVVLLAAGSALLLVATVSLPGPYRRQTVTTTAGVALPGFAGVFIAALGYRPAVNAVVPAALVGVGLACALSIRWFGLLDTRPLPSAAARACVFEHTEDAVLVLDERDRIVDANAAAGDLFDATRADLRDTPADDLLPENARSDGSFTTTVDGSTHFFDVTETAVDDAHGRPMGTALVLRDVTERRHRIQRLEVLNRVLRHNFRNQVNVVTGYAELLAADVPPDRPDLARYAAAIERSASDLADTAEKARTIEQVVADDDDRTADVRLLVVGACADVQRTHPNATVTVSLDGLSARNVAVPWQVEAAVENLIENAAEHNPDPEPSVRVTVDRENGEVVVRVRDDGPGIPETERRALEAGHETALVHGDGLGLWIASWGARAAGGDVTFHDRGDGTEAVVRVPVSE</sequence>
<dbReference type="PANTHER" id="PTHR44936:SF10">
    <property type="entry name" value="SENSOR PROTEIN RSTB"/>
    <property type="match status" value="1"/>
</dbReference>
<dbReference type="EMBL" id="JAGGKO010000004">
    <property type="protein sequence ID" value="MBP1955621.1"/>
    <property type="molecule type" value="Genomic_DNA"/>
</dbReference>
<comment type="caution">
    <text evidence="10">The sequence shown here is derived from an EMBL/GenBank/DDBJ whole genome shotgun (WGS) entry which is preliminary data.</text>
</comment>
<keyword evidence="7" id="KW-0812">Transmembrane</keyword>
<evidence type="ECO:0000256" key="5">
    <source>
        <dbReference type="ARBA" id="ARBA00022777"/>
    </source>
</evidence>
<keyword evidence="5 11" id="KW-0418">Kinase</keyword>
<gene>
    <name evidence="10" type="ORF">GCM10009017_27870</name>
    <name evidence="11" type="ORF">J2752_002544</name>
</gene>
<evidence type="ECO:0000259" key="9">
    <source>
        <dbReference type="PROSITE" id="PS50113"/>
    </source>
</evidence>
<dbReference type="InterPro" id="IPR031621">
    <property type="entry name" value="HisKA_7TM"/>
</dbReference>
<feature type="domain" description="Histidine kinase" evidence="8">
    <location>
        <begin position="356"/>
        <end position="563"/>
    </location>
</feature>
<reference evidence="10" key="2">
    <citation type="submission" date="2020-09" db="EMBL/GenBank/DDBJ databases">
        <authorList>
            <person name="Sun Q."/>
            <person name="Ohkuma M."/>
        </authorList>
    </citation>
    <scope>NUCLEOTIDE SEQUENCE</scope>
    <source>
        <strain evidence="10">JCM 16108</strain>
    </source>
</reference>
<dbReference type="SMART" id="SM00387">
    <property type="entry name" value="HATPase_c"/>
    <property type="match status" value="1"/>
</dbReference>
<evidence type="ECO:0000256" key="2">
    <source>
        <dbReference type="ARBA" id="ARBA00012438"/>
    </source>
</evidence>
<organism evidence="10 12">
    <name type="scientific">Halarchaeum rubridurum</name>
    <dbReference type="NCBI Taxonomy" id="489911"/>
    <lineage>
        <taxon>Archaea</taxon>
        <taxon>Methanobacteriati</taxon>
        <taxon>Methanobacteriota</taxon>
        <taxon>Stenosarchaea group</taxon>
        <taxon>Halobacteria</taxon>
        <taxon>Halobacteriales</taxon>
        <taxon>Halobacteriaceae</taxon>
    </lineage>
</organism>
<proteinExistence type="predicted"/>
<dbReference type="AlphaFoldDB" id="A0A830G5Q0"/>
<dbReference type="InterPro" id="IPR050980">
    <property type="entry name" value="2C_sensor_his_kinase"/>
</dbReference>
<dbReference type="Pfam" id="PF13188">
    <property type="entry name" value="PAS_8"/>
    <property type="match status" value="1"/>
</dbReference>
<dbReference type="RefSeq" id="WP_188873194.1">
    <property type="nucleotide sequence ID" value="NZ_BMOO01000012.1"/>
</dbReference>
<dbReference type="CDD" id="cd00075">
    <property type="entry name" value="HATPase"/>
    <property type="match status" value="1"/>
</dbReference>
<dbReference type="InterPro" id="IPR035965">
    <property type="entry name" value="PAS-like_dom_sf"/>
</dbReference>
<reference evidence="11" key="3">
    <citation type="submission" date="2021-03" db="EMBL/GenBank/DDBJ databases">
        <title>Genomic Encyclopedia of Type Strains, Phase IV (KMG-IV): sequencing the most valuable type-strain genomes for metagenomic binning, comparative biology and taxonomic classification.</title>
        <authorList>
            <person name="Goeker M."/>
        </authorList>
    </citation>
    <scope>NUCLEOTIDE SEQUENCE</scope>
    <source>
        <strain evidence="11">DSM 22443</strain>
    </source>
</reference>
<feature type="transmembrane region" description="Helical" evidence="7">
    <location>
        <begin position="101"/>
        <end position="121"/>
    </location>
</feature>
<dbReference type="PRINTS" id="PR00344">
    <property type="entry name" value="BCTRLSENSOR"/>
</dbReference>
<accession>A0A830G5Q0</accession>
<dbReference type="PROSITE" id="PS50109">
    <property type="entry name" value="HIS_KIN"/>
    <property type="match status" value="1"/>
</dbReference>
<dbReference type="Gene3D" id="3.30.450.20">
    <property type="entry name" value="PAS domain"/>
    <property type="match status" value="1"/>
</dbReference>
<dbReference type="InterPro" id="IPR003594">
    <property type="entry name" value="HATPase_dom"/>
</dbReference>
<dbReference type="PROSITE" id="PS50113">
    <property type="entry name" value="PAC"/>
    <property type="match status" value="1"/>
</dbReference>
<dbReference type="Gene3D" id="3.30.565.10">
    <property type="entry name" value="Histidine kinase-like ATPase, C-terminal domain"/>
    <property type="match status" value="1"/>
</dbReference>
<keyword evidence="7" id="KW-0472">Membrane</keyword>
<dbReference type="InterPro" id="IPR005467">
    <property type="entry name" value="His_kinase_dom"/>
</dbReference>
<evidence type="ECO:0000256" key="3">
    <source>
        <dbReference type="ARBA" id="ARBA00022679"/>
    </source>
</evidence>
<keyword evidence="7" id="KW-1133">Transmembrane helix</keyword>
<dbReference type="Pfam" id="PF02518">
    <property type="entry name" value="HATPase_c"/>
    <property type="match status" value="1"/>
</dbReference>
<evidence type="ECO:0000313" key="11">
    <source>
        <dbReference type="EMBL" id="MBP1955621.1"/>
    </source>
</evidence>
<dbReference type="PANTHER" id="PTHR44936">
    <property type="entry name" value="SENSOR PROTEIN CREC"/>
    <property type="match status" value="1"/>
</dbReference>
<evidence type="ECO:0000256" key="7">
    <source>
        <dbReference type="SAM" id="Phobius"/>
    </source>
</evidence>
<evidence type="ECO:0000313" key="12">
    <source>
        <dbReference type="Proteomes" id="UP000614609"/>
    </source>
</evidence>
<keyword evidence="4" id="KW-0547">Nucleotide-binding</keyword>
<feature type="transmembrane region" description="Helical" evidence="7">
    <location>
        <begin position="75"/>
        <end position="94"/>
    </location>
</feature>
<feature type="transmembrane region" description="Helical" evidence="7">
    <location>
        <begin position="40"/>
        <end position="63"/>
    </location>
</feature>
<evidence type="ECO:0000313" key="10">
    <source>
        <dbReference type="EMBL" id="GGM76570.1"/>
    </source>
</evidence>
<feature type="domain" description="PAC" evidence="9">
    <location>
        <begin position="299"/>
        <end position="352"/>
    </location>
</feature>
<reference evidence="10" key="1">
    <citation type="journal article" date="2014" name="Int. J. Syst. Evol. Microbiol.">
        <title>Complete genome sequence of Corynebacterium casei LMG S-19264T (=DSM 44701T), isolated from a smear-ripened cheese.</title>
        <authorList>
            <consortium name="US DOE Joint Genome Institute (JGI-PGF)"/>
            <person name="Walter F."/>
            <person name="Albersmeier A."/>
            <person name="Kalinowski J."/>
            <person name="Ruckert C."/>
        </authorList>
    </citation>
    <scope>NUCLEOTIDE SEQUENCE</scope>
    <source>
        <strain evidence="10">JCM 16108</strain>
    </source>
</reference>
<evidence type="ECO:0000256" key="4">
    <source>
        <dbReference type="ARBA" id="ARBA00022741"/>
    </source>
</evidence>
<dbReference type="OrthoDB" id="327291at2157"/>
<dbReference type="EMBL" id="BMOO01000012">
    <property type="protein sequence ID" value="GGM76570.1"/>
    <property type="molecule type" value="Genomic_DNA"/>
</dbReference>
<dbReference type="Pfam" id="PF16927">
    <property type="entry name" value="HisKA_7TM"/>
    <property type="match status" value="1"/>
</dbReference>
<feature type="transmembrane region" description="Helical" evidence="7">
    <location>
        <begin position="186"/>
        <end position="208"/>
    </location>
</feature>
<keyword evidence="12" id="KW-1185">Reference proteome</keyword>
<feature type="transmembrane region" description="Helical" evidence="7">
    <location>
        <begin position="6"/>
        <end position="28"/>
    </location>
</feature>
<feature type="transmembrane region" description="Helical" evidence="7">
    <location>
        <begin position="151"/>
        <end position="174"/>
    </location>
</feature>
<dbReference type="InterPro" id="IPR000700">
    <property type="entry name" value="PAS-assoc_C"/>
</dbReference>
<evidence type="ECO:0000256" key="1">
    <source>
        <dbReference type="ARBA" id="ARBA00000085"/>
    </source>
</evidence>
<feature type="transmembrane region" description="Helical" evidence="7">
    <location>
        <begin position="214"/>
        <end position="234"/>
    </location>
</feature>
<comment type="catalytic activity">
    <reaction evidence="1">
        <text>ATP + protein L-histidine = ADP + protein N-phospho-L-histidine.</text>
        <dbReference type="EC" id="2.7.13.3"/>
    </reaction>
</comment>
<dbReference type="EC" id="2.7.13.3" evidence="2"/>
<keyword evidence="6" id="KW-0067">ATP-binding</keyword>